<name>A0A8W8LDC5_MAGGI</name>
<dbReference type="Pfam" id="PF00112">
    <property type="entry name" value="Peptidase_C1"/>
    <property type="match status" value="1"/>
</dbReference>
<keyword evidence="5" id="KW-0732">Signal</keyword>
<evidence type="ECO:0000256" key="1">
    <source>
        <dbReference type="ARBA" id="ARBA00008455"/>
    </source>
</evidence>
<keyword evidence="4" id="KW-0788">Thiol protease</keyword>
<dbReference type="GO" id="GO:0006508">
    <property type="term" value="P:proteolysis"/>
    <property type="evidence" value="ECO:0007669"/>
    <property type="project" value="UniProtKB-KW"/>
</dbReference>
<dbReference type="PROSITE" id="PS51257">
    <property type="entry name" value="PROKAR_LIPOPROTEIN"/>
    <property type="match status" value="1"/>
</dbReference>
<protein>
    <recommendedName>
        <fullName evidence="6">Peptidase C1A papain C-terminal domain-containing protein</fullName>
    </recommendedName>
</protein>
<evidence type="ECO:0000256" key="3">
    <source>
        <dbReference type="ARBA" id="ARBA00022801"/>
    </source>
</evidence>
<accession>A0A8W8LDC5</accession>
<dbReference type="InterPro" id="IPR000668">
    <property type="entry name" value="Peptidase_C1A_C"/>
</dbReference>
<dbReference type="Gene3D" id="3.90.70.10">
    <property type="entry name" value="Cysteine proteinases"/>
    <property type="match status" value="1"/>
</dbReference>
<dbReference type="InterPro" id="IPR038765">
    <property type="entry name" value="Papain-like_cys_pep_sf"/>
</dbReference>
<dbReference type="Proteomes" id="UP000005408">
    <property type="component" value="Unassembled WGS sequence"/>
</dbReference>
<keyword evidence="3" id="KW-0378">Hydrolase</keyword>
<organism evidence="7 8">
    <name type="scientific">Magallana gigas</name>
    <name type="common">Pacific oyster</name>
    <name type="synonym">Crassostrea gigas</name>
    <dbReference type="NCBI Taxonomy" id="29159"/>
    <lineage>
        <taxon>Eukaryota</taxon>
        <taxon>Metazoa</taxon>
        <taxon>Spiralia</taxon>
        <taxon>Lophotrochozoa</taxon>
        <taxon>Mollusca</taxon>
        <taxon>Bivalvia</taxon>
        <taxon>Autobranchia</taxon>
        <taxon>Pteriomorphia</taxon>
        <taxon>Ostreida</taxon>
        <taxon>Ostreoidea</taxon>
        <taxon>Ostreidae</taxon>
        <taxon>Magallana</taxon>
    </lineage>
</organism>
<dbReference type="EnsemblMetazoa" id="G27593.2">
    <property type="protein sequence ID" value="G27593.2:cds"/>
    <property type="gene ID" value="G27593"/>
</dbReference>
<dbReference type="PROSITE" id="PS00139">
    <property type="entry name" value="THIOL_PROTEASE_CYS"/>
    <property type="match status" value="1"/>
</dbReference>
<dbReference type="InterPro" id="IPR025660">
    <property type="entry name" value="Pept_his_AS"/>
</dbReference>
<dbReference type="EnsemblMetazoa" id="G27593.1">
    <property type="protein sequence ID" value="G27593.1:cds"/>
    <property type="gene ID" value="G27593"/>
</dbReference>
<evidence type="ECO:0000256" key="2">
    <source>
        <dbReference type="ARBA" id="ARBA00022670"/>
    </source>
</evidence>
<feature type="domain" description="Peptidase C1A papain C-terminal" evidence="6">
    <location>
        <begin position="100"/>
        <end position="315"/>
    </location>
</feature>
<feature type="chain" id="PRO_5042431567" description="Peptidase C1A papain C-terminal domain-containing protein" evidence="5">
    <location>
        <begin position="23"/>
        <end position="317"/>
    </location>
</feature>
<reference evidence="7" key="1">
    <citation type="submission" date="2022-08" db="UniProtKB">
        <authorList>
            <consortium name="EnsemblMetazoa"/>
        </authorList>
    </citation>
    <scope>IDENTIFICATION</scope>
    <source>
        <strain evidence="7">05x7-T-G4-1.051#20</strain>
    </source>
</reference>
<dbReference type="PROSITE" id="PS00639">
    <property type="entry name" value="THIOL_PROTEASE_HIS"/>
    <property type="match status" value="1"/>
</dbReference>
<evidence type="ECO:0000259" key="6">
    <source>
        <dbReference type="SMART" id="SM00645"/>
    </source>
</evidence>
<evidence type="ECO:0000256" key="4">
    <source>
        <dbReference type="ARBA" id="ARBA00022807"/>
    </source>
</evidence>
<keyword evidence="8" id="KW-1185">Reference proteome</keyword>
<dbReference type="GO" id="GO:0008234">
    <property type="term" value="F:cysteine-type peptidase activity"/>
    <property type="evidence" value="ECO:0007669"/>
    <property type="project" value="UniProtKB-KW"/>
</dbReference>
<dbReference type="PANTHER" id="PTHR12411">
    <property type="entry name" value="CYSTEINE PROTEASE FAMILY C1-RELATED"/>
    <property type="match status" value="1"/>
</dbReference>
<sequence>MVNFRLVSVCLFVPAFLSCTNSKSFNVFEFHQSNSTVRTPASLKSRIQEGLYKLNGAESGLTKFSHLSQAEFEKQYLSDLKETHFNIPAVQKKKNLSNKLPKRIDWRNKEGVSYVSPIKNQNKCGGCWAFSTTETVESMYAISHNVTPPQLSVQEVIDCSVGNNGCSGGNTCTALAWLNNSQSLLVYEEEYPLTDTSDYCKLLTKSSRGVTVTNYTCNRFVGNEDEMLYRLAHVGPLIVAVDATTWNHYLGGIIQYHCGIRLNHAVQIVGYDLTGDVPFYIVRNSWGTDFGNNGYLYIKYGENVCGIATEVSTVRVL</sequence>
<dbReference type="OMA" id="SNHGCNG"/>
<comment type="similarity">
    <text evidence="1">Belongs to the peptidase C1 family.</text>
</comment>
<dbReference type="SUPFAM" id="SSF54001">
    <property type="entry name" value="Cysteine proteinases"/>
    <property type="match status" value="1"/>
</dbReference>
<evidence type="ECO:0000313" key="7">
    <source>
        <dbReference type="EnsemblMetazoa" id="G27593.1:cds"/>
    </source>
</evidence>
<dbReference type="PRINTS" id="PR00705">
    <property type="entry name" value="PAPAIN"/>
</dbReference>
<dbReference type="OrthoDB" id="498368at2759"/>
<dbReference type="InterPro" id="IPR000169">
    <property type="entry name" value="Pept_cys_AS"/>
</dbReference>
<dbReference type="InterPro" id="IPR039417">
    <property type="entry name" value="Peptidase_C1A_papain-like"/>
</dbReference>
<feature type="signal peptide" evidence="5">
    <location>
        <begin position="1"/>
        <end position="22"/>
    </location>
</feature>
<keyword evidence="2" id="KW-0645">Protease</keyword>
<dbReference type="CDD" id="cd02248">
    <property type="entry name" value="Peptidase_C1A"/>
    <property type="match status" value="1"/>
</dbReference>
<dbReference type="AlphaFoldDB" id="A0A8W8LDC5"/>
<dbReference type="InterPro" id="IPR013128">
    <property type="entry name" value="Peptidase_C1A"/>
</dbReference>
<evidence type="ECO:0000256" key="5">
    <source>
        <dbReference type="SAM" id="SignalP"/>
    </source>
</evidence>
<dbReference type="SMART" id="SM00645">
    <property type="entry name" value="Pept_C1"/>
    <property type="match status" value="1"/>
</dbReference>
<evidence type="ECO:0000313" key="8">
    <source>
        <dbReference type="Proteomes" id="UP000005408"/>
    </source>
</evidence>
<proteinExistence type="inferred from homology"/>